<dbReference type="AlphaFoldDB" id="A0A1V6N502"/>
<comment type="similarity">
    <text evidence="5">Belongs to the SsuE family. Isf subfamily.</text>
</comment>
<dbReference type="GO" id="GO:0016491">
    <property type="term" value="F:oxidoreductase activity"/>
    <property type="evidence" value="ECO:0007669"/>
    <property type="project" value="InterPro"/>
</dbReference>
<comment type="caution">
    <text evidence="7">The sequence shown here is derived from an EMBL/GenBank/DDBJ whole genome shotgun (WGS) entry which is preliminary data.</text>
</comment>
<keyword evidence="8" id="KW-1185">Reference proteome</keyword>
<gene>
    <name evidence="7" type="primary">wrbA2</name>
    <name evidence="7" type="ORF">MBBAR_1c01360</name>
</gene>
<dbReference type="PANTHER" id="PTHR43278">
    <property type="entry name" value="NAD(P)H-DEPENDENT FMN-CONTAINING OXIDOREDUCTASE YWQN-RELATED"/>
    <property type="match status" value="1"/>
</dbReference>
<dbReference type="OrthoDB" id="9059at2157"/>
<evidence type="ECO:0000313" key="8">
    <source>
        <dbReference type="Proteomes" id="UP000191661"/>
    </source>
</evidence>
<accession>A0A1V6N502</accession>
<name>A0A1V6N502_METAZ</name>
<evidence type="ECO:0000256" key="1">
    <source>
        <dbReference type="ARBA" id="ARBA00001917"/>
    </source>
</evidence>
<evidence type="ECO:0000256" key="4">
    <source>
        <dbReference type="ARBA" id="ARBA00022643"/>
    </source>
</evidence>
<evidence type="ECO:0000256" key="3">
    <source>
        <dbReference type="ARBA" id="ARBA00022630"/>
    </source>
</evidence>
<evidence type="ECO:0000313" key="7">
    <source>
        <dbReference type="EMBL" id="OQD59739.1"/>
    </source>
</evidence>
<dbReference type="SUPFAM" id="SSF52218">
    <property type="entry name" value="Flavoproteins"/>
    <property type="match status" value="1"/>
</dbReference>
<evidence type="ECO:0000259" key="6">
    <source>
        <dbReference type="Pfam" id="PF03358"/>
    </source>
</evidence>
<dbReference type="InterPro" id="IPR051796">
    <property type="entry name" value="ISF_SsuE-like"/>
</dbReference>
<comment type="cofactor">
    <cofactor evidence="1">
        <name>FMN</name>
        <dbReference type="ChEBI" id="CHEBI:58210"/>
    </cofactor>
</comment>
<dbReference type="EMBL" id="JXMW01000001">
    <property type="protein sequence ID" value="OQD59739.1"/>
    <property type="molecule type" value="Genomic_DNA"/>
</dbReference>
<dbReference type="Gene3D" id="3.40.50.360">
    <property type="match status" value="1"/>
</dbReference>
<proteinExistence type="inferred from homology"/>
<dbReference type="PANTHER" id="PTHR43278:SF4">
    <property type="entry name" value="NAD(P)H-DEPENDENT FMN-CONTAINING OXIDOREDUCTASE YWQN-RELATED"/>
    <property type="match status" value="1"/>
</dbReference>
<dbReference type="InterPro" id="IPR005025">
    <property type="entry name" value="FMN_Rdtase-like_dom"/>
</dbReference>
<reference evidence="7 8" key="1">
    <citation type="submission" date="2014-12" db="EMBL/GenBank/DDBJ databases">
        <title>Genome sequence of Methanobrevibacter arboriphilicus DH1, DSM1125.</title>
        <authorList>
            <person name="Poehlein A."/>
            <person name="Thauer R.K."/>
            <person name="Seedorf H."/>
            <person name="Daniel R."/>
        </authorList>
    </citation>
    <scope>NUCLEOTIDE SEQUENCE [LARGE SCALE GENOMIC DNA]</scope>
    <source>
        <strain evidence="7 8">DH1</strain>
    </source>
</reference>
<dbReference type="Proteomes" id="UP000191661">
    <property type="component" value="Unassembled WGS sequence"/>
</dbReference>
<evidence type="ECO:0000256" key="2">
    <source>
        <dbReference type="ARBA" id="ARBA00001966"/>
    </source>
</evidence>
<organism evidence="7 8">
    <name type="scientific">Methanobrevibacter arboriphilus JCM 13429 = DSM 1125</name>
    <dbReference type="NCBI Taxonomy" id="1300164"/>
    <lineage>
        <taxon>Archaea</taxon>
        <taxon>Methanobacteriati</taxon>
        <taxon>Methanobacteriota</taxon>
        <taxon>Methanomada group</taxon>
        <taxon>Methanobacteria</taxon>
        <taxon>Methanobacteriales</taxon>
        <taxon>Methanobacteriaceae</taxon>
        <taxon>Methanobrevibacter</taxon>
    </lineage>
</organism>
<comment type="cofactor">
    <cofactor evidence="2">
        <name>[4Fe-4S] cluster</name>
        <dbReference type="ChEBI" id="CHEBI:49883"/>
    </cofactor>
</comment>
<protein>
    <submittedName>
        <fullName evidence="7">Multimeric flavodoxin</fullName>
    </submittedName>
</protein>
<dbReference type="InterPro" id="IPR029039">
    <property type="entry name" value="Flavoprotein-like_sf"/>
</dbReference>
<feature type="domain" description="NADPH-dependent FMN reductase-like" evidence="6">
    <location>
        <begin position="4"/>
        <end position="156"/>
    </location>
</feature>
<keyword evidence="3" id="KW-0285">Flavoprotein</keyword>
<dbReference type="Pfam" id="PF03358">
    <property type="entry name" value="FMN_red"/>
    <property type="match status" value="1"/>
</dbReference>
<evidence type="ECO:0000256" key="5">
    <source>
        <dbReference type="ARBA" id="ARBA00038292"/>
    </source>
</evidence>
<keyword evidence="4" id="KW-0288">FMN</keyword>
<sequence>MADVILLSGSPRKNSNTVEVLEVCADEIEKNGLSTEILNLRGMQIQSCIACNKCIEEGNCVLKDGLDEIIEKIRKADGFIPAAPVYFGTARGDIMAALQRIGKVSRGTDQFLSWMVGGPIAVARRGGQTLTLQEMAMVFPINNMIMVGSNYWNMVFALEEGTASEDEEGIGTIKLFAENVAKLINKIRD</sequence>
<dbReference type="RefSeq" id="WP_080459370.1">
    <property type="nucleotide sequence ID" value="NZ_JXMW01000001.1"/>
</dbReference>